<evidence type="ECO:0000256" key="1">
    <source>
        <dbReference type="ARBA" id="ARBA00023015"/>
    </source>
</evidence>
<keyword evidence="3" id="KW-0804">Transcription</keyword>
<organism evidence="6 7">
    <name type="scientific">Rhizobium lentis</name>
    <dbReference type="NCBI Taxonomy" id="1138194"/>
    <lineage>
        <taxon>Bacteria</taxon>
        <taxon>Pseudomonadati</taxon>
        <taxon>Pseudomonadota</taxon>
        <taxon>Alphaproteobacteria</taxon>
        <taxon>Hyphomicrobiales</taxon>
        <taxon>Rhizobiaceae</taxon>
        <taxon>Rhizobium/Agrobacterium group</taxon>
        <taxon>Rhizobium</taxon>
    </lineage>
</organism>
<keyword evidence="1" id="KW-0805">Transcription regulation</keyword>
<name>A0A7W8XJL4_9HYPH</name>
<evidence type="ECO:0000256" key="3">
    <source>
        <dbReference type="ARBA" id="ARBA00023163"/>
    </source>
</evidence>
<evidence type="ECO:0000313" key="7">
    <source>
        <dbReference type="Proteomes" id="UP000528824"/>
    </source>
</evidence>
<dbReference type="SMART" id="SM00354">
    <property type="entry name" value="HTH_LACI"/>
    <property type="match status" value="1"/>
</dbReference>
<dbReference type="Proteomes" id="UP000528824">
    <property type="component" value="Unassembled WGS sequence"/>
</dbReference>
<evidence type="ECO:0000259" key="5">
    <source>
        <dbReference type="PROSITE" id="PS50932"/>
    </source>
</evidence>
<dbReference type="Pfam" id="PF00356">
    <property type="entry name" value="LacI"/>
    <property type="match status" value="1"/>
</dbReference>
<keyword evidence="7" id="KW-1185">Reference proteome</keyword>
<dbReference type="PANTHER" id="PTHR30146:SF33">
    <property type="entry name" value="TRANSCRIPTIONAL REGULATOR"/>
    <property type="match status" value="1"/>
</dbReference>
<protein>
    <submittedName>
        <fullName evidence="6">LacI family gluconate utilization system Gnt-I transcriptional repressor</fullName>
    </submittedName>
</protein>
<feature type="region of interest" description="Disordered" evidence="4">
    <location>
        <begin position="1"/>
        <end position="20"/>
    </location>
</feature>
<dbReference type="PANTHER" id="PTHR30146">
    <property type="entry name" value="LACI-RELATED TRANSCRIPTIONAL REPRESSOR"/>
    <property type="match status" value="1"/>
</dbReference>
<dbReference type="InterPro" id="IPR046335">
    <property type="entry name" value="LacI/GalR-like_sensor"/>
</dbReference>
<dbReference type="PROSITE" id="PS50932">
    <property type="entry name" value="HTH_LACI_2"/>
    <property type="match status" value="1"/>
</dbReference>
<dbReference type="InterPro" id="IPR010982">
    <property type="entry name" value="Lambda_DNA-bd_dom_sf"/>
</dbReference>
<dbReference type="Pfam" id="PF13377">
    <property type="entry name" value="Peripla_BP_3"/>
    <property type="match status" value="1"/>
</dbReference>
<feature type="domain" description="HTH lacI-type" evidence="5">
    <location>
        <begin position="28"/>
        <end position="82"/>
    </location>
</feature>
<dbReference type="GO" id="GO:0000976">
    <property type="term" value="F:transcription cis-regulatory region binding"/>
    <property type="evidence" value="ECO:0007669"/>
    <property type="project" value="TreeGrafter"/>
</dbReference>
<proteinExistence type="predicted"/>
<dbReference type="EMBL" id="JACHBC010000017">
    <property type="protein sequence ID" value="MBB5564112.1"/>
    <property type="molecule type" value="Genomic_DNA"/>
</dbReference>
<dbReference type="CDD" id="cd01392">
    <property type="entry name" value="HTH_LacI"/>
    <property type="match status" value="1"/>
</dbReference>
<dbReference type="AlphaFoldDB" id="A0A7W8XJL4"/>
<keyword evidence="2" id="KW-0238">DNA-binding</keyword>
<gene>
    <name evidence="6" type="ORF">GGI59_005819</name>
</gene>
<dbReference type="SUPFAM" id="SSF53822">
    <property type="entry name" value="Periplasmic binding protein-like I"/>
    <property type="match status" value="1"/>
</dbReference>
<dbReference type="Gene3D" id="3.40.50.2300">
    <property type="match status" value="2"/>
</dbReference>
<sequence>MVESHDGRRGTMSKSVEWGRKSRRDAPVKLSDVAKKVGVSPITISRALRNPEIVSEDLREEILRIVEEMGYIPNLAARALAGRHNGIVAVITPALHQYGFTSLMIGIEDRFRNTDLTVQYSNTLHHAEGEAGLLKSFLTQKPAGVIIAGAESYRDLLPLIDNAACPIAHVTDLSQEPQKLVVGLDHYMAGAEPTRFLLSRGYKRIAFFGRGADVRSRRRIEGYEAVMRGAGRFDPDLIIGGDAPSRTGLGRDLFARLIERVPDVDAVFAQSDELALGVLIECKARGIRVPEELGICGFNDLEFSAFIEPSLTTVYIPRQDIGYRVADMLLRAIRDEPPDEDRVDCGFSIIPRGSTR</sequence>
<evidence type="ECO:0000256" key="4">
    <source>
        <dbReference type="SAM" id="MobiDB-lite"/>
    </source>
</evidence>
<evidence type="ECO:0000313" key="6">
    <source>
        <dbReference type="EMBL" id="MBB5564112.1"/>
    </source>
</evidence>
<dbReference type="InterPro" id="IPR028082">
    <property type="entry name" value="Peripla_BP_I"/>
</dbReference>
<dbReference type="InterPro" id="IPR000843">
    <property type="entry name" value="HTH_LacI"/>
</dbReference>
<dbReference type="PROSITE" id="PS00356">
    <property type="entry name" value="HTH_LACI_1"/>
    <property type="match status" value="1"/>
</dbReference>
<dbReference type="Gene3D" id="1.10.260.40">
    <property type="entry name" value="lambda repressor-like DNA-binding domains"/>
    <property type="match status" value="1"/>
</dbReference>
<comment type="caution">
    <text evidence="6">The sequence shown here is derived from an EMBL/GenBank/DDBJ whole genome shotgun (WGS) entry which is preliminary data.</text>
</comment>
<accession>A0A7W8XJL4</accession>
<evidence type="ECO:0000256" key="2">
    <source>
        <dbReference type="ARBA" id="ARBA00023125"/>
    </source>
</evidence>
<dbReference type="GO" id="GO:0003700">
    <property type="term" value="F:DNA-binding transcription factor activity"/>
    <property type="evidence" value="ECO:0007669"/>
    <property type="project" value="TreeGrafter"/>
</dbReference>
<dbReference type="CDD" id="cd01575">
    <property type="entry name" value="PBP1_GntR"/>
    <property type="match status" value="1"/>
</dbReference>
<reference evidence="6 7" key="1">
    <citation type="submission" date="2020-08" db="EMBL/GenBank/DDBJ databases">
        <title>Genomic Encyclopedia of Type Strains, Phase IV (KMG-V): Genome sequencing to study the core and pangenomes of soil and plant-associated prokaryotes.</title>
        <authorList>
            <person name="Whitman W."/>
        </authorList>
    </citation>
    <scope>NUCLEOTIDE SEQUENCE [LARGE SCALE GENOMIC DNA]</scope>
    <source>
        <strain evidence="6 7">SEMIA 4034</strain>
    </source>
</reference>
<dbReference type="SUPFAM" id="SSF47413">
    <property type="entry name" value="lambda repressor-like DNA-binding domains"/>
    <property type="match status" value="1"/>
</dbReference>